<dbReference type="EMBL" id="REGN01001190">
    <property type="protein sequence ID" value="RNA36418.1"/>
    <property type="molecule type" value="Genomic_DNA"/>
</dbReference>
<evidence type="ECO:0000313" key="1">
    <source>
        <dbReference type="EMBL" id="RNA36418.1"/>
    </source>
</evidence>
<evidence type="ECO:0000313" key="2">
    <source>
        <dbReference type="Proteomes" id="UP000276133"/>
    </source>
</evidence>
<protein>
    <submittedName>
        <fullName evidence="1">Uncharacterized protein</fullName>
    </submittedName>
</protein>
<organism evidence="1 2">
    <name type="scientific">Brachionus plicatilis</name>
    <name type="common">Marine rotifer</name>
    <name type="synonym">Brachionus muelleri</name>
    <dbReference type="NCBI Taxonomy" id="10195"/>
    <lineage>
        <taxon>Eukaryota</taxon>
        <taxon>Metazoa</taxon>
        <taxon>Spiralia</taxon>
        <taxon>Gnathifera</taxon>
        <taxon>Rotifera</taxon>
        <taxon>Eurotatoria</taxon>
        <taxon>Monogononta</taxon>
        <taxon>Pseudotrocha</taxon>
        <taxon>Ploima</taxon>
        <taxon>Brachionidae</taxon>
        <taxon>Brachionus</taxon>
    </lineage>
</organism>
<accession>A0A3M7SLM4</accession>
<name>A0A3M7SLM4_BRAPC</name>
<proteinExistence type="predicted"/>
<keyword evidence="2" id="KW-1185">Reference proteome</keyword>
<dbReference type="AlphaFoldDB" id="A0A3M7SLM4"/>
<dbReference type="Proteomes" id="UP000276133">
    <property type="component" value="Unassembled WGS sequence"/>
</dbReference>
<comment type="caution">
    <text evidence="1">The sequence shown here is derived from an EMBL/GenBank/DDBJ whole genome shotgun (WGS) entry which is preliminary data.</text>
</comment>
<sequence length="65" mass="7517">MSGEFFLTYKPCFHQCMFTSGFCVGLILNRKLGDTEQLPCQLVFRIQNILNLGLRFKEKAQLKNS</sequence>
<gene>
    <name evidence="1" type="ORF">BpHYR1_027725</name>
</gene>
<reference evidence="1 2" key="1">
    <citation type="journal article" date="2018" name="Sci. Rep.">
        <title>Genomic signatures of local adaptation to the degree of environmental predictability in rotifers.</title>
        <authorList>
            <person name="Franch-Gras L."/>
            <person name="Hahn C."/>
            <person name="Garcia-Roger E.M."/>
            <person name="Carmona M.J."/>
            <person name="Serra M."/>
            <person name="Gomez A."/>
        </authorList>
    </citation>
    <scope>NUCLEOTIDE SEQUENCE [LARGE SCALE GENOMIC DNA]</scope>
    <source>
        <strain evidence="1">HYR1</strain>
    </source>
</reference>